<gene>
    <name evidence="4" type="ORF">ROHU_005476</name>
</gene>
<evidence type="ECO:0000256" key="2">
    <source>
        <dbReference type="ARBA" id="ARBA00022837"/>
    </source>
</evidence>
<dbReference type="PROSITE" id="PS00018">
    <property type="entry name" value="EF_HAND_1"/>
    <property type="match status" value="1"/>
</dbReference>
<reference evidence="4 5" key="1">
    <citation type="submission" date="2018-03" db="EMBL/GenBank/DDBJ databases">
        <title>Draft genome sequence of Rohu Carp (Labeo rohita).</title>
        <authorList>
            <person name="Das P."/>
            <person name="Kushwaha B."/>
            <person name="Joshi C.G."/>
            <person name="Kumar D."/>
            <person name="Nagpure N.S."/>
            <person name="Sahoo L."/>
            <person name="Das S.P."/>
            <person name="Bit A."/>
            <person name="Patnaik S."/>
            <person name="Meher P.K."/>
            <person name="Jayasankar P."/>
            <person name="Koringa P.G."/>
            <person name="Patel N.V."/>
            <person name="Hinsu A.T."/>
            <person name="Kumar R."/>
            <person name="Pandey M."/>
            <person name="Agarwal S."/>
            <person name="Srivastava S."/>
            <person name="Singh M."/>
            <person name="Iquebal M.A."/>
            <person name="Jaiswal S."/>
            <person name="Angadi U.B."/>
            <person name="Kumar N."/>
            <person name="Raza M."/>
            <person name="Shah T.M."/>
            <person name="Rai A."/>
            <person name="Jena J.K."/>
        </authorList>
    </citation>
    <scope>NUCLEOTIDE SEQUENCE [LARGE SCALE GENOMIC DNA]</scope>
    <source>
        <strain evidence="4">DASCIFA01</strain>
        <tissue evidence="4">Testis</tissue>
    </source>
</reference>
<keyword evidence="2" id="KW-0106">Calcium</keyword>
<proteinExistence type="predicted"/>
<evidence type="ECO:0000259" key="3">
    <source>
        <dbReference type="PROSITE" id="PS50222"/>
    </source>
</evidence>
<dbReference type="STRING" id="84645.A0A498NCJ4"/>
<dbReference type="SUPFAM" id="SSF47473">
    <property type="entry name" value="EF-hand"/>
    <property type="match status" value="1"/>
</dbReference>
<evidence type="ECO:0000313" key="4">
    <source>
        <dbReference type="EMBL" id="RXN27195.1"/>
    </source>
</evidence>
<dbReference type="AlphaFoldDB" id="A0A498NCJ4"/>
<dbReference type="Pfam" id="PF13202">
    <property type="entry name" value="EF-hand_5"/>
    <property type="match status" value="1"/>
</dbReference>
<dbReference type="GO" id="GO:0005509">
    <property type="term" value="F:calcium ion binding"/>
    <property type="evidence" value="ECO:0007669"/>
    <property type="project" value="InterPro"/>
</dbReference>
<comment type="caution">
    <text evidence="4">The sequence shown here is derived from an EMBL/GenBank/DDBJ whole genome shotgun (WGS) entry which is preliminary data.</text>
</comment>
<dbReference type="InterPro" id="IPR002048">
    <property type="entry name" value="EF_hand_dom"/>
</dbReference>
<dbReference type="Gene3D" id="1.10.238.10">
    <property type="entry name" value="EF-hand"/>
    <property type="match status" value="2"/>
</dbReference>
<dbReference type="InterPro" id="IPR018247">
    <property type="entry name" value="EF_Hand_1_Ca_BS"/>
</dbReference>
<dbReference type="FunFam" id="1.10.238.10:FF:000028">
    <property type="entry name" value="Putative calcium-binding mitochondrial carrier protein scamc-2"/>
    <property type="match status" value="1"/>
</dbReference>
<dbReference type="Proteomes" id="UP000290572">
    <property type="component" value="Unassembled WGS sequence"/>
</dbReference>
<evidence type="ECO:0000313" key="5">
    <source>
        <dbReference type="Proteomes" id="UP000290572"/>
    </source>
</evidence>
<dbReference type="InterPro" id="IPR011992">
    <property type="entry name" value="EF-hand-dom_pair"/>
</dbReference>
<evidence type="ECO:0000256" key="1">
    <source>
        <dbReference type="ARBA" id="ARBA00022723"/>
    </source>
</evidence>
<accession>A0A498NCJ4</accession>
<keyword evidence="5" id="KW-1185">Reference proteome</keyword>
<feature type="domain" description="EF-hand" evidence="3">
    <location>
        <begin position="95"/>
        <end position="130"/>
    </location>
</feature>
<name>A0A498NCJ4_LABRO</name>
<organism evidence="4 5">
    <name type="scientific">Labeo rohita</name>
    <name type="common">Indian major carp</name>
    <name type="synonym">Cyprinus rohita</name>
    <dbReference type="NCBI Taxonomy" id="84645"/>
    <lineage>
        <taxon>Eukaryota</taxon>
        <taxon>Metazoa</taxon>
        <taxon>Chordata</taxon>
        <taxon>Craniata</taxon>
        <taxon>Vertebrata</taxon>
        <taxon>Euteleostomi</taxon>
        <taxon>Actinopterygii</taxon>
        <taxon>Neopterygii</taxon>
        <taxon>Teleostei</taxon>
        <taxon>Ostariophysi</taxon>
        <taxon>Cypriniformes</taxon>
        <taxon>Cyprinidae</taxon>
        <taxon>Labeoninae</taxon>
        <taxon>Labeonini</taxon>
        <taxon>Labeo</taxon>
    </lineage>
</organism>
<sequence>MGEARSRFPWFWTWARCQDNGVSDPEREKRWAELFDQMDLNKDGRIDVNELRTGLTAWGIVRSEVDEGRLESVVRQGHIDVAEIQLCLRSLGVNVSTEQASRILQSIDRDGTMTIDWNEWRDHFLFNPLHNMEDIAHHWKHSLVDFQLFSEIRL</sequence>
<keyword evidence="1" id="KW-0479">Metal-binding</keyword>
<dbReference type="EMBL" id="QBIY01012057">
    <property type="protein sequence ID" value="RXN27195.1"/>
    <property type="molecule type" value="Genomic_DNA"/>
</dbReference>
<feature type="domain" description="EF-hand" evidence="3">
    <location>
        <begin position="26"/>
        <end position="61"/>
    </location>
</feature>
<dbReference type="PROSITE" id="PS50222">
    <property type="entry name" value="EF_HAND_2"/>
    <property type="match status" value="2"/>
</dbReference>
<protein>
    <submittedName>
        <fullName evidence="4">Calcium-binding mitochondrial carrier S-3-like protein</fullName>
    </submittedName>
</protein>